<dbReference type="EMBL" id="SACK01000003">
    <property type="protein sequence ID" value="RVU01096.1"/>
    <property type="molecule type" value="Genomic_DNA"/>
</dbReference>
<evidence type="ECO:0000313" key="2">
    <source>
        <dbReference type="Proteomes" id="UP000282759"/>
    </source>
</evidence>
<comment type="caution">
    <text evidence="1">The sequence shown here is derived from an EMBL/GenBank/DDBJ whole genome shotgun (WGS) entry which is preliminary data.</text>
</comment>
<sequence>MKKQLQNDVAGKYQVLEGHGVGEYQYRGETVHLDALSLPEADRLVSKGFPYLVTLPVKTKAVRKRK</sequence>
<evidence type="ECO:0000313" key="1">
    <source>
        <dbReference type="EMBL" id="RVU01096.1"/>
    </source>
</evidence>
<dbReference type="Proteomes" id="UP000282759">
    <property type="component" value="Unassembled WGS sequence"/>
</dbReference>
<dbReference type="AlphaFoldDB" id="A0A437MTW2"/>
<organism evidence="1 2">
    <name type="scientific">Mucilaginibacter limnophilus</name>
    <dbReference type="NCBI Taxonomy" id="1932778"/>
    <lineage>
        <taxon>Bacteria</taxon>
        <taxon>Pseudomonadati</taxon>
        <taxon>Bacteroidota</taxon>
        <taxon>Sphingobacteriia</taxon>
        <taxon>Sphingobacteriales</taxon>
        <taxon>Sphingobacteriaceae</taxon>
        <taxon>Mucilaginibacter</taxon>
    </lineage>
</organism>
<accession>A0A437MTW2</accession>
<keyword evidence="2" id="KW-1185">Reference proteome</keyword>
<reference evidence="1 2" key="1">
    <citation type="submission" date="2019-01" db="EMBL/GenBank/DDBJ databases">
        <authorList>
            <person name="Chen W.-M."/>
        </authorList>
    </citation>
    <scope>NUCLEOTIDE SEQUENCE [LARGE SCALE GENOMIC DNA]</scope>
    <source>
        <strain evidence="1 2">YBJ-36</strain>
    </source>
</reference>
<protein>
    <submittedName>
        <fullName evidence="1">Uncharacterized protein</fullName>
    </submittedName>
</protein>
<proteinExistence type="predicted"/>
<gene>
    <name evidence="1" type="ORF">EOD41_10810</name>
</gene>
<name>A0A437MTW2_9SPHI</name>
<dbReference type="RefSeq" id="WP_127704807.1">
    <property type="nucleotide sequence ID" value="NZ_SACK01000003.1"/>
</dbReference>